<evidence type="ECO:0000256" key="5">
    <source>
        <dbReference type="ARBA" id="ARBA00004909"/>
    </source>
</evidence>
<dbReference type="InterPro" id="IPR002489">
    <property type="entry name" value="Glu_synth_asu_C"/>
</dbReference>
<comment type="pathway">
    <text evidence="4">Energy metabolism; nitrogen metabolism.</text>
</comment>
<dbReference type="Pfam" id="PF01645">
    <property type="entry name" value="Glu_synthase"/>
    <property type="match status" value="1"/>
</dbReference>
<evidence type="ECO:0000256" key="17">
    <source>
        <dbReference type="ARBA" id="ARBA00023164"/>
    </source>
</evidence>
<dbReference type="GO" id="GO:0051538">
    <property type="term" value="F:3 iron, 4 sulfur cluster binding"/>
    <property type="evidence" value="ECO:0007669"/>
    <property type="project" value="UniProtKB-KW"/>
</dbReference>
<evidence type="ECO:0000313" key="26">
    <source>
        <dbReference type="EnsemblMetazoa" id="AMAM014513-PA"/>
    </source>
</evidence>
<evidence type="ECO:0000256" key="12">
    <source>
        <dbReference type="ARBA" id="ARBA00022827"/>
    </source>
</evidence>
<dbReference type="Gene3D" id="2.160.20.60">
    <property type="entry name" value="Glutamate synthase, alpha subunit, C-terminal domain"/>
    <property type="match status" value="1"/>
</dbReference>
<dbReference type="SUPFAM" id="SSF51971">
    <property type="entry name" value="Nucleotide-binding domain"/>
    <property type="match status" value="1"/>
</dbReference>
<dbReference type="GO" id="GO:0016639">
    <property type="term" value="F:oxidoreductase activity, acting on the CH-NH2 group of donors, NAD or NADP as acceptor"/>
    <property type="evidence" value="ECO:0007669"/>
    <property type="project" value="InterPro"/>
</dbReference>
<comment type="cofactor">
    <cofactor evidence="2">
        <name>[3Fe-4S] cluster</name>
        <dbReference type="ChEBI" id="CHEBI:21137"/>
    </cofactor>
</comment>
<proteinExistence type="inferred from homology"/>
<dbReference type="CDD" id="cd02808">
    <property type="entry name" value="GltS_FMN"/>
    <property type="match status" value="1"/>
</dbReference>
<evidence type="ECO:0000256" key="13">
    <source>
        <dbReference type="ARBA" id="ARBA00022962"/>
    </source>
</evidence>
<keyword evidence="15" id="KW-0408">Iron</keyword>
<evidence type="ECO:0000256" key="4">
    <source>
        <dbReference type="ARBA" id="ARBA00004802"/>
    </source>
</evidence>
<dbReference type="PANTHER" id="PTHR43100">
    <property type="entry name" value="GLUTAMATE SYNTHASE [NADPH] SMALL CHAIN"/>
    <property type="match status" value="1"/>
</dbReference>
<dbReference type="FunFam" id="3.40.50.720:FF:000113">
    <property type="entry name" value="Glutamate synthase [NADH], amyloplastic"/>
    <property type="match status" value="1"/>
</dbReference>
<dbReference type="EC" id="1.4.1.14" evidence="19"/>
<feature type="domain" description="Glutamate synthase alpha subunit C-terminal" evidence="22">
    <location>
        <begin position="364"/>
        <end position="548"/>
    </location>
</feature>
<keyword evidence="11" id="KW-0479">Metal-binding</keyword>
<comment type="similarity">
    <text evidence="7">Belongs to the glutamate synthase family.</text>
</comment>
<evidence type="ECO:0000256" key="19">
    <source>
        <dbReference type="ARBA" id="ARBA00024383"/>
    </source>
</evidence>
<dbReference type="SUPFAM" id="SSF51395">
    <property type="entry name" value="FMN-linked oxidoreductases"/>
    <property type="match status" value="1"/>
</dbReference>
<dbReference type="InterPro" id="IPR028261">
    <property type="entry name" value="DPD_II"/>
</dbReference>
<keyword evidence="14" id="KW-0560">Oxidoreductase</keyword>
<evidence type="ECO:0000256" key="9">
    <source>
        <dbReference type="ARBA" id="ARBA00022630"/>
    </source>
</evidence>
<keyword evidence="10" id="KW-0288">FMN</keyword>
<feature type="region of interest" description="Disordered" evidence="21">
    <location>
        <begin position="1"/>
        <end position="20"/>
    </location>
</feature>
<feature type="domain" description="Glutamate synthase" evidence="23">
    <location>
        <begin position="1"/>
        <end position="281"/>
    </location>
</feature>
<dbReference type="UniPathway" id="UPA00634">
    <property type="reaction ID" value="UER00690"/>
</dbReference>
<dbReference type="SUPFAM" id="SSF46548">
    <property type="entry name" value="alpha-helical ferredoxin"/>
    <property type="match status" value="1"/>
</dbReference>
<dbReference type="SUPFAM" id="SSF69336">
    <property type="entry name" value="Alpha subunit of glutamate synthase, C-terminal domain"/>
    <property type="match status" value="1"/>
</dbReference>
<evidence type="ECO:0000256" key="15">
    <source>
        <dbReference type="ARBA" id="ARBA00023004"/>
    </source>
</evidence>
<dbReference type="VEuPathDB" id="VectorBase:AMAM014513"/>
<protein>
    <recommendedName>
        <fullName evidence="19">glutamate synthase (NADH)</fullName>
        <ecNumber evidence="19">1.4.1.14</ecNumber>
    </recommendedName>
</protein>
<dbReference type="EnsemblMetazoa" id="AMAM014513-RA">
    <property type="protein sequence ID" value="AMAM014513-PA"/>
    <property type="gene ID" value="AMAM014513"/>
</dbReference>
<evidence type="ECO:0000256" key="6">
    <source>
        <dbReference type="ARBA" id="ARBA00004944"/>
    </source>
</evidence>
<dbReference type="InterPro" id="IPR036188">
    <property type="entry name" value="FAD/NAD-bd_sf"/>
</dbReference>
<dbReference type="Pfam" id="PF01493">
    <property type="entry name" value="GXGXG"/>
    <property type="match status" value="1"/>
</dbReference>
<keyword evidence="18" id="KW-0003">3Fe-4S</keyword>
<evidence type="ECO:0000256" key="11">
    <source>
        <dbReference type="ARBA" id="ARBA00022723"/>
    </source>
</evidence>
<feature type="domain" description="FAD/NAD(P)-binding" evidence="24">
    <location>
        <begin position="789"/>
        <end position="960"/>
    </location>
</feature>
<dbReference type="GO" id="GO:0046872">
    <property type="term" value="F:metal ion binding"/>
    <property type="evidence" value="ECO:0007669"/>
    <property type="project" value="UniProtKB-KW"/>
</dbReference>
<dbReference type="Gene3D" id="3.50.50.60">
    <property type="entry name" value="FAD/NAD(P)-binding domain"/>
    <property type="match status" value="2"/>
</dbReference>
<comment type="cofactor">
    <cofactor evidence="1">
        <name>FMN</name>
        <dbReference type="ChEBI" id="CHEBI:58210"/>
    </cofactor>
</comment>
<dbReference type="InterPro" id="IPR036485">
    <property type="entry name" value="Glu_synth_asu_C_sf"/>
</dbReference>
<dbReference type="Gene3D" id="1.10.1060.10">
    <property type="entry name" value="Alpha-helical ferredoxin"/>
    <property type="match status" value="1"/>
</dbReference>
<reference evidence="26" key="2">
    <citation type="submission" date="2020-05" db="UniProtKB">
        <authorList>
            <consortium name="EnsemblMetazoa"/>
        </authorList>
    </citation>
    <scope>IDENTIFICATION</scope>
    <source>
        <strain evidence="26">maculatus3</strain>
    </source>
</reference>
<dbReference type="InterPro" id="IPR013785">
    <property type="entry name" value="Aldolase_TIM"/>
</dbReference>
<keyword evidence="17" id="KW-0314">Glutamate biosynthesis</keyword>
<evidence type="ECO:0000256" key="18">
    <source>
        <dbReference type="ARBA" id="ARBA00023291"/>
    </source>
</evidence>
<dbReference type="PANTHER" id="PTHR43100:SF1">
    <property type="entry name" value="GLUTAMATE SYNTHASE [NADPH] SMALL CHAIN"/>
    <property type="match status" value="1"/>
</dbReference>
<organism evidence="26 27">
    <name type="scientific">Anopheles maculatus</name>
    <dbReference type="NCBI Taxonomy" id="74869"/>
    <lineage>
        <taxon>Eukaryota</taxon>
        <taxon>Metazoa</taxon>
        <taxon>Ecdysozoa</taxon>
        <taxon>Arthropoda</taxon>
        <taxon>Hexapoda</taxon>
        <taxon>Insecta</taxon>
        <taxon>Pterygota</taxon>
        <taxon>Neoptera</taxon>
        <taxon>Endopterygota</taxon>
        <taxon>Diptera</taxon>
        <taxon>Nematocera</taxon>
        <taxon>Culicoidea</taxon>
        <taxon>Culicidae</taxon>
        <taxon>Anophelinae</taxon>
        <taxon>Anopheles</taxon>
        <taxon>Anopheles maculatus group</taxon>
    </lineage>
</organism>
<evidence type="ECO:0000256" key="8">
    <source>
        <dbReference type="ARBA" id="ARBA00022605"/>
    </source>
</evidence>
<feature type="domain" description="Dihydroprymidine dehydrogenase" evidence="25">
    <location>
        <begin position="667"/>
        <end position="775"/>
    </location>
</feature>
<comment type="cofactor">
    <cofactor evidence="3">
        <name>FAD</name>
        <dbReference type="ChEBI" id="CHEBI:57692"/>
    </cofactor>
</comment>
<evidence type="ECO:0000256" key="21">
    <source>
        <dbReference type="SAM" id="MobiDB-lite"/>
    </source>
</evidence>
<reference evidence="27" key="1">
    <citation type="submission" date="2013-09" db="EMBL/GenBank/DDBJ databases">
        <title>The Genome Sequence of Anopheles maculatus species B.</title>
        <authorList>
            <consortium name="The Broad Institute Genomics Platform"/>
            <person name="Neafsey D.E."/>
            <person name="Besansky N."/>
            <person name="Howell P."/>
            <person name="Walton C."/>
            <person name="Young S.K."/>
            <person name="Zeng Q."/>
            <person name="Gargeya S."/>
            <person name="Fitzgerald M."/>
            <person name="Haas B."/>
            <person name="Abouelleil A."/>
            <person name="Allen A.W."/>
            <person name="Alvarado L."/>
            <person name="Arachchi H.M."/>
            <person name="Berlin A.M."/>
            <person name="Chapman S.B."/>
            <person name="Gainer-Dewar J."/>
            <person name="Goldberg J."/>
            <person name="Griggs A."/>
            <person name="Gujja S."/>
            <person name="Hansen M."/>
            <person name="Howarth C."/>
            <person name="Imamovic A."/>
            <person name="Ireland A."/>
            <person name="Larimer J."/>
            <person name="McCowan C."/>
            <person name="Murphy C."/>
            <person name="Pearson M."/>
            <person name="Poon T.W."/>
            <person name="Priest M."/>
            <person name="Roberts A."/>
            <person name="Saif S."/>
            <person name="Shea T."/>
            <person name="Sisk P."/>
            <person name="Sykes S."/>
            <person name="Wortman J."/>
            <person name="Nusbaum C."/>
            <person name="Birren B."/>
        </authorList>
    </citation>
    <scope>NUCLEOTIDE SEQUENCE [LARGE SCALE GENOMIC DNA]</scope>
    <source>
        <strain evidence="27">maculatus3</strain>
    </source>
</reference>
<accession>A0A182SVY2</accession>
<dbReference type="InterPro" id="IPR002932">
    <property type="entry name" value="Glu_synthdom"/>
</dbReference>
<dbReference type="CDD" id="cd00982">
    <property type="entry name" value="gltB_C"/>
    <property type="match status" value="1"/>
</dbReference>
<dbReference type="InterPro" id="IPR023753">
    <property type="entry name" value="FAD/NAD-binding_dom"/>
</dbReference>
<dbReference type="Proteomes" id="UP000075901">
    <property type="component" value="Unassembled WGS sequence"/>
</dbReference>
<keyword evidence="12" id="KW-0274">FAD</keyword>
<evidence type="ECO:0000256" key="7">
    <source>
        <dbReference type="ARBA" id="ARBA00009716"/>
    </source>
</evidence>
<keyword evidence="8" id="KW-0028">Amino-acid biosynthesis</keyword>
<dbReference type="FunFam" id="3.50.50.60:FF:000124">
    <property type="entry name" value="Glutamate synthase small subunit"/>
    <property type="match status" value="1"/>
</dbReference>
<evidence type="ECO:0000256" key="20">
    <source>
        <dbReference type="ARBA" id="ARBA00048867"/>
    </source>
</evidence>
<evidence type="ECO:0000256" key="16">
    <source>
        <dbReference type="ARBA" id="ARBA00023014"/>
    </source>
</evidence>
<evidence type="ECO:0000259" key="24">
    <source>
        <dbReference type="Pfam" id="PF07992"/>
    </source>
</evidence>
<evidence type="ECO:0000256" key="14">
    <source>
        <dbReference type="ARBA" id="ARBA00023002"/>
    </source>
</evidence>
<comment type="catalytic activity">
    <reaction evidence="20">
        <text>2 L-glutamate + NAD(+) = L-glutamine + 2-oxoglutarate + NADH + H(+)</text>
        <dbReference type="Rhea" id="RHEA:13753"/>
        <dbReference type="ChEBI" id="CHEBI:15378"/>
        <dbReference type="ChEBI" id="CHEBI:16810"/>
        <dbReference type="ChEBI" id="CHEBI:29985"/>
        <dbReference type="ChEBI" id="CHEBI:57540"/>
        <dbReference type="ChEBI" id="CHEBI:57945"/>
        <dbReference type="ChEBI" id="CHEBI:58359"/>
        <dbReference type="EC" id="1.4.1.14"/>
    </reaction>
</comment>
<dbReference type="GO" id="GO:0097054">
    <property type="term" value="P:L-glutamate biosynthetic process"/>
    <property type="evidence" value="ECO:0007669"/>
    <property type="project" value="UniProtKB-UniPathway"/>
</dbReference>
<evidence type="ECO:0000256" key="2">
    <source>
        <dbReference type="ARBA" id="ARBA00001927"/>
    </source>
</evidence>
<keyword evidence="27" id="KW-1185">Reference proteome</keyword>
<name>A0A182SVY2_9DIPT</name>
<evidence type="ECO:0000256" key="3">
    <source>
        <dbReference type="ARBA" id="ARBA00001974"/>
    </source>
</evidence>
<dbReference type="AlphaFoldDB" id="A0A182SVY2"/>
<evidence type="ECO:0000256" key="1">
    <source>
        <dbReference type="ARBA" id="ARBA00001917"/>
    </source>
</evidence>
<dbReference type="NCBIfam" id="TIGR01317">
    <property type="entry name" value="GOGAT_sm_gam"/>
    <property type="match status" value="1"/>
</dbReference>
<dbReference type="GO" id="GO:0016040">
    <property type="term" value="F:glutamate synthase (NADH) activity"/>
    <property type="evidence" value="ECO:0007669"/>
    <property type="project" value="UniProtKB-EC"/>
</dbReference>
<evidence type="ECO:0000259" key="23">
    <source>
        <dbReference type="Pfam" id="PF01645"/>
    </source>
</evidence>
<keyword evidence="13" id="KW-0315">Glutamine amidotransferase</keyword>
<dbReference type="Gene3D" id="3.20.20.70">
    <property type="entry name" value="Aldolase class I"/>
    <property type="match status" value="1"/>
</dbReference>
<dbReference type="FunFam" id="1.10.1060.10:FF:000006">
    <property type="entry name" value="Glutamate synthase (NADPH/NADH)"/>
    <property type="match status" value="1"/>
</dbReference>
<evidence type="ECO:0000313" key="27">
    <source>
        <dbReference type="Proteomes" id="UP000075901"/>
    </source>
</evidence>
<keyword evidence="16" id="KW-0411">Iron-sulfur</keyword>
<dbReference type="FunFam" id="2.160.20.60:FF:000001">
    <property type="entry name" value="Glutamate synthase, large subunit"/>
    <property type="match status" value="1"/>
</dbReference>
<evidence type="ECO:0000259" key="22">
    <source>
        <dbReference type="Pfam" id="PF01493"/>
    </source>
</evidence>
<evidence type="ECO:0000259" key="25">
    <source>
        <dbReference type="Pfam" id="PF14691"/>
    </source>
</evidence>
<sequence length="978" mass="106427">MNRIGGKSNTGEGGENADRYMNQEPQHNRRSAIKQVASGRFGVTAAYVANADDLQIKMAQGAKPGEGGELPGYKVSQDIADTRHSVPGVGLISPPPHHDIYSIEDLAELIFDLKCANPKARISVKLVSEVGVGVVASGVAKGKAEHIVISGHDGGTGASSWTGIKSAGLPWELGIAETHQVLVLNDLRSRVVVQADGQLRTGFDVVVAALLGADEFGFSTAPLIVMGCTMMRKCHLNTCPVGIATQDPVLRAKFAGKPEHVINYFFMLAEEIREIMAGLGLRRFQELIGRTDLLKVRETVSHKAALLDLQMLLKSALDLRPGTNIVGGSLRQDFVLEKRADNELIQSSMGVIEGTETQKTIDMRINNEERAFSSTLSYEIARRYGDAGLPEGRSININLTGSAGQSFGAFLVKGVKMTLQGDANDYVGKSLSGGTIVIRPPEGTTFESHLNVIVGNVCLYGATSGRAFFRGIAAERFCVRNSGVTAVVEGVGDHGCEYMTGGMVVILGLTGRNFAAGMSGGIAYVLDTDGTFRSKVNPGMVELLGLELDEDRQTVKDLLQEFVNETGSEVAKELLSKWPEPCQQFVKVFPYEYQKALAALKEKTVAKAITTNGHAKEPQVKDIEESIQDGQLAKKKLDQVLDKTRGFIKYKRETSVYRNAAERQQDWKEVFNFPHVRSNLKVQAARCMECGVPFCQSNSHGCPLGNIIPKWNDLVFNGNWREAINQLLQTNNFPEFTGRVCPAPCEGACVLGISEPAVTIKNIECAIIDHAFEQGWITPQVPRVRTGKRVAVVGSGPAGLAAAQQLNKAGHQVTVFERNDRPGGLLQYGIPTMKLSKAVVQRRLDLMVAEGIEFRCNVHIGRDVMGSQLEQEYDAVLFTTGATWPRDLNLPNRDLKGIHFAMEFLEASQKKLNGARPEWISAEGKDVIVIGGGDTGCDCIATSLRQGAKSITTFEILPIPSEKRGQDNPWPQWPRIFR</sequence>
<dbReference type="Pfam" id="PF07992">
    <property type="entry name" value="Pyr_redox_2"/>
    <property type="match status" value="1"/>
</dbReference>
<comment type="pathway">
    <text evidence="5">Nitrogen metabolism.</text>
</comment>
<dbReference type="InterPro" id="IPR009051">
    <property type="entry name" value="Helical_ferredxn"/>
</dbReference>
<dbReference type="InterPro" id="IPR051394">
    <property type="entry name" value="Glutamate_Synthase"/>
</dbReference>
<dbReference type="InterPro" id="IPR006005">
    <property type="entry name" value="Glut_synth_ssu1"/>
</dbReference>
<dbReference type="PRINTS" id="PR00419">
    <property type="entry name" value="ADXRDTASE"/>
</dbReference>
<comment type="pathway">
    <text evidence="6">Amino-acid biosynthesis; L-glutamate biosynthesis via GLT pathway; L-glutamate from 2-oxoglutarate and L-glutamine (NAD(+) route): step 1/1.</text>
</comment>
<dbReference type="Pfam" id="PF14691">
    <property type="entry name" value="Fer4_20"/>
    <property type="match status" value="1"/>
</dbReference>
<keyword evidence="9" id="KW-0285">Flavoprotein</keyword>
<evidence type="ECO:0000256" key="10">
    <source>
        <dbReference type="ARBA" id="ARBA00022643"/>
    </source>
</evidence>
<dbReference type="UniPathway" id="UPA00045"/>